<dbReference type="GO" id="GO:0006886">
    <property type="term" value="P:intracellular protein transport"/>
    <property type="evidence" value="ECO:0007669"/>
    <property type="project" value="UniProtKB-UniRule"/>
</dbReference>
<reference evidence="9 10" key="1">
    <citation type="submission" date="2018-11" db="EMBL/GenBank/DDBJ databases">
        <title>Genome sequence of Apiotrichum porosum DSM 27194.</title>
        <authorList>
            <person name="Aliyu H."/>
            <person name="Gorte O."/>
            <person name="Ochsenreither K."/>
        </authorList>
    </citation>
    <scope>NUCLEOTIDE SEQUENCE [LARGE SCALE GENOMIC DNA]</scope>
    <source>
        <strain evidence="9 10">DSM 27194</strain>
    </source>
</reference>
<keyword evidence="6 7" id="KW-0472">Membrane</keyword>
<dbReference type="GO" id="GO:0005774">
    <property type="term" value="C:vacuolar membrane"/>
    <property type="evidence" value="ECO:0007669"/>
    <property type="project" value="TreeGrafter"/>
</dbReference>
<dbReference type="InterPro" id="IPR000744">
    <property type="entry name" value="NSF_attach"/>
</dbReference>
<dbReference type="GO" id="GO:0031201">
    <property type="term" value="C:SNARE complex"/>
    <property type="evidence" value="ECO:0007669"/>
    <property type="project" value="TreeGrafter"/>
</dbReference>
<dbReference type="GO" id="GO:0019905">
    <property type="term" value="F:syntaxin binding"/>
    <property type="evidence" value="ECO:0007669"/>
    <property type="project" value="TreeGrafter"/>
</dbReference>
<proteinExistence type="inferred from homology"/>
<dbReference type="CDD" id="cd15832">
    <property type="entry name" value="SNAP"/>
    <property type="match status" value="1"/>
</dbReference>
<evidence type="ECO:0000313" key="10">
    <source>
        <dbReference type="Proteomes" id="UP000279236"/>
    </source>
</evidence>
<accession>A0A427Y536</accession>
<comment type="caution">
    <text evidence="9">The sequence shown here is derived from an EMBL/GenBank/DDBJ whole genome shotgun (WGS) entry which is preliminary data.</text>
</comment>
<sequence length="289" mass="32335">MGASRGDSLLQQADKKASSSTGWFSSSSSKWEDAADLYQQAGNAYKVDGRWTESGKAFEREADCRLKADEKNDAMNAFYNASKSYKKTDPMAAVNALHKTIKLVTEAGNFRQAADREKDIAQIFAQDGLDIGRARDSYQRAGDWYKQEDANATANQCYQQAAELSAELGDFPTALQLYKTVADWSLTSPLTKYSVKEYFLRAVLCCLAMGDLVLAQRSLDEFAQKDVTFPSTRESKFAKELVDACDEADIERYTAAVFQYDQVTKLDNWKTNILLRVKKALEEDEGNLT</sequence>
<dbReference type="GO" id="GO:0035494">
    <property type="term" value="P:SNARE complex disassembly"/>
    <property type="evidence" value="ECO:0007669"/>
    <property type="project" value="TreeGrafter"/>
</dbReference>
<organism evidence="9 10">
    <name type="scientific">Apiotrichum porosum</name>
    <dbReference type="NCBI Taxonomy" id="105984"/>
    <lineage>
        <taxon>Eukaryota</taxon>
        <taxon>Fungi</taxon>
        <taxon>Dikarya</taxon>
        <taxon>Basidiomycota</taxon>
        <taxon>Agaricomycotina</taxon>
        <taxon>Tremellomycetes</taxon>
        <taxon>Trichosporonales</taxon>
        <taxon>Trichosporonaceae</taxon>
        <taxon>Apiotrichum</taxon>
    </lineage>
</organism>
<comment type="subcellular location">
    <subcellularLocation>
        <location evidence="1 7">Membrane</location>
        <topology evidence="1 7">Peripheral membrane protein</topology>
    </subcellularLocation>
</comment>
<evidence type="ECO:0000313" key="9">
    <source>
        <dbReference type="EMBL" id="RSH86199.1"/>
    </source>
</evidence>
<dbReference type="Gene3D" id="1.25.40.10">
    <property type="entry name" value="Tetratricopeptide repeat domain"/>
    <property type="match status" value="1"/>
</dbReference>
<dbReference type="PRINTS" id="PR00448">
    <property type="entry name" value="NSFATTACHMNT"/>
</dbReference>
<dbReference type="PANTHER" id="PTHR13768">
    <property type="entry name" value="SOLUBLE NSF ATTACHMENT PROTEIN SNAP"/>
    <property type="match status" value="1"/>
</dbReference>
<dbReference type="AlphaFoldDB" id="A0A427Y536"/>
<dbReference type="FunFam" id="1.25.40.10:FF:000049">
    <property type="entry name" value="Alpha-soluble NSF attachment protein-like"/>
    <property type="match status" value="1"/>
</dbReference>
<dbReference type="Pfam" id="PF14938">
    <property type="entry name" value="SNAP"/>
    <property type="match status" value="1"/>
</dbReference>
<keyword evidence="3 7" id="KW-0813">Transport</keyword>
<gene>
    <name evidence="9" type="primary">SEC17</name>
    <name evidence="9" type="ORF">EHS24_004430</name>
</gene>
<name>A0A427Y536_9TREE</name>
<keyword evidence="4 7" id="KW-0931">ER-Golgi transport</keyword>
<comment type="function">
    <text evidence="7">Required for vesicular transport between the endoplasmic reticulum and the Golgi apparatus.</text>
</comment>
<evidence type="ECO:0000256" key="4">
    <source>
        <dbReference type="ARBA" id="ARBA00022892"/>
    </source>
</evidence>
<evidence type="ECO:0000256" key="3">
    <source>
        <dbReference type="ARBA" id="ARBA00022448"/>
    </source>
</evidence>
<dbReference type="Proteomes" id="UP000279236">
    <property type="component" value="Unassembled WGS sequence"/>
</dbReference>
<evidence type="ECO:0000256" key="2">
    <source>
        <dbReference type="ARBA" id="ARBA00010050"/>
    </source>
</evidence>
<evidence type="ECO:0000256" key="5">
    <source>
        <dbReference type="ARBA" id="ARBA00022927"/>
    </source>
</evidence>
<dbReference type="PANTHER" id="PTHR13768:SF8">
    <property type="entry name" value="ALPHA-SOLUBLE NSF ATTACHMENT PROTEIN"/>
    <property type="match status" value="1"/>
</dbReference>
<evidence type="ECO:0000256" key="1">
    <source>
        <dbReference type="ARBA" id="ARBA00004170"/>
    </source>
</evidence>
<comment type="similarity">
    <text evidence="2 7">Belongs to the SNAP family.</text>
</comment>
<keyword evidence="5 7" id="KW-0653">Protein transport</keyword>
<dbReference type="EMBL" id="RSCE01000002">
    <property type="protein sequence ID" value="RSH86199.1"/>
    <property type="molecule type" value="Genomic_DNA"/>
</dbReference>
<dbReference type="SUPFAM" id="SSF48452">
    <property type="entry name" value="TPR-like"/>
    <property type="match status" value="1"/>
</dbReference>
<feature type="compositionally biased region" description="Low complexity" evidence="8">
    <location>
        <begin position="18"/>
        <end position="29"/>
    </location>
</feature>
<dbReference type="GeneID" id="39588973"/>
<dbReference type="OrthoDB" id="9984275at2759"/>
<dbReference type="InterPro" id="IPR011990">
    <property type="entry name" value="TPR-like_helical_dom_sf"/>
</dbReference>
<protein>
    <submittedName>
        <fullName evidence="9">Vesicular-fusion protein S17</fullName>
    </submittedName>
</protein>
<dbReference type="RefSeq" id="XP_028478984.1">
    <property type="nucleotide sequence ID" value="XM_028620012.1"/>
</dbReference>
<dbReference type="GO" id="GO:0005483">
    <property type="term" value="F:soluble NSF attachment protein activity"/>
    <property type="evidence" value="ECO:0007669"/>
    <property type="project" value="TreeGrafter"/>
</dbReference>
<dbReference type="STRING" id="105984.A0A427Y536"/>
<evidence type="ECO:0000256" key="8">
    <source>
        <dbReference type="SAM" id="MobiDB-lite"/>
    </source>
</evidence>
<feature type="region of interest" description="Disordered" evidence="8">
    <location>
        <begin position="1"/>
        <end position="29"/>
    </location>
</feature>
<evidence type="ECO:0000256" key="7">
    <source>
        <dbReference type="RuleBase" id="RU367013"/>
    </source>
</evidence>
<keyword evidence="10" id="KW-1185">Reference proteome</keyword>
<evidence type="ECO:0000256" key="6">
    <source>
        <dbReference type="ARBA" id="ARBA00023136"/>
    </source>
</evidence>